<name>A0A7S6C6B5_9CAUD</name>
<evidence type="ECO:0000313" key="1">
    <source>
        <dbReference type="EMBL" id="QLF88162.1"/>
    </source>
</evidence>
<gene>
    <name evidence="1" type="ORF">Eyrgjafa_gp_16</name>
</gene>
<proteinExistence type="predicted"/>
<dbReference type="Proteomes" id="UP000594646">
    <property type="component" value="Genome"/>
</dbReference>
<dbReference type="EMBL" id="MT375523">
    <property type="protein sequence ID" value="QLF88162.1"/>
    <property type="molecule type" value="Genomic_DNA"/>
</dbReference>
<sequence length="69" mass="7841">MKFILAFSICSAITGFCNTPSTLPTEFNSWSECVGAGGKFIQTFSVEMKDNIETNKLYMNYFCNEIKYD</sequence>
<protein>
    <recommendedName>
        <fullName evidence="3">Lipoprotein</fullName>
    </recommendedName>
</protein>
<evidence type="ECO:0008006" key="3">
    <source>
        <dbReference type="Google" id="ProtNLM"/>
    </source>
</evidence>
<keyword evidence="2" id="KW-1185">Reference proteome</keyword>
<reference evidence="2" key="1">
    <citation type="submission" date="2020-04" db="EMBL/GenBank/DDBJ databases">
        <title>Efficient Dilution-to-Extinction isolation of novel virus-host model systems for fastidious heterotrophic bacteria.</title>
        <authorList>
            <person name="Buchholz H.H."/>
            <person name="Temperton B."/>
            <person name="Michelsen M."/>
            <person name="Allen M."/>
        </authorList>
    </citation>
    <scope>NUCLEOTIDE SEQUENCE [LARGE SCALE GENOMIC DNA]</scope>
</reference>
<organism evidence="1 2">
    <name type="scientific">Pelagibacter phage Eyrgjafa EXVC018P</name>
    <dbReference type="NCBI Taxonomy" id="2736227"/>
    <lineage>
        <taxon>Viruses</taxon>
        <taxon>Duplodnaviria</taxon>
        <taxon>Heunggongvirae</taxon>
        <taxon>Uroviricota</taxon>
        <taxon>Caudoviricetes</taxon>
        <taxon>Autographivirales</taxon>
        <taxon>Fussvirus</taxon>
        <taxon>Fussvirus Eyrgjafa EXVC018P</taxon>
    </lineage>
</organism>
<evidence type="ECO:0000313" key="2">
    <source>
        <dbReference type="Proteomes" id="UP000594646"/>
    </source>
</evidence>
<accession>A0A7S6C6B5</accession>